<dbReference type="Proteomes" id="UP000019478">
    <property type="component" value="Unassembled WGS sequence"/>
</dbReference>
<keyword evidence="9" id="KW-1185">Reference proteome</keyword>
<comment type="caution">
    <text evidence="8">The sequence shown here is derived from an EMBL/GenBank/DDBJ whole genome shotgun (WGS) entry which is preliminary data.</text>
</comment>
<dbReference type="RefSeq" id="XP_007729859.1">
    <property type="nucleotide sequence ID" value="XM_007731669.1"/>
</dbReference>
<reference evidence="8 9" key="1">
    <citation type="submission" date="2013-03" db="EMBL/GenBank/DDBJ databases">
        <title>The Genome Sequence of Capronia epimyces CBS 606.96.</title>
        <authorList>
            <consortium name="The Broad Institute Genomics Platform"/>
            <person name="Cuomo C."/>
            <person name="de Hoog S."/>
            <person name="Gorbushina A."/>
            <person name="Walker B."/>
            <person name="Young S.K."/>
            <person name="Zeng Q."/>
            <person name="Gargeya S."/>
            <person name="Fitzgerald M."/>
            <person name="Haas B."/>
            <person name="Abouelleil A."/>
            <person name="Allen A.W."/>
            <person name="Alvarado L."/>
            <person name="Arachchi H.M."/>
            <person name="Berlin A.M."/>
            <person name="Chapman S.B."/>
            <person name="Gainer-Dewar J."/>
            <person name="Goldberg J."/>
            <person name="Griggs A."/>
            <person name="Gujja S."/>
            <person name="Hansen M."/>
            <person name="Howarth C."/>
            <person name="Imamovic A."/>
            <person name="Ireland A."/>
            <person name="Larimer J."/>
            <person name="McCowan C."/>
            <person name="Murphy C."/>
            <person name="Pearson M."/>
            <person name="Poon T.W."/>
            <person name="Priest M."/>
            <person name="Roberts A."/>
            <person name="Saif S."/>
            <person name="Shea T."/>
            <person name="Sisk P."/>
            <person name="Sykes S."/>
            <person name="Wortman J."/>
            <person name="Nusbaum C."/>
            <person name="Birren B."/>
        </authorList>
    </citation>
    <scope>NUCLEOTIDE SEQUENCE [LARGE SCALE GENOMIC DNA]</scope>
    <source>
        <strain evidence="8 9">CBS 606.96</strain>
    </source>
</reference>
<dbReference type="Gene3D" id="3.50.50.60">
    <property type="entry name" value="FAD/NAD(P)-binding domain"/>
    <property type="match status" value="1"/>
</dbReference>
<dbReference type="HOGENOM" id="CLU_007884_0_1_1"/>
<sequence>MAQPLSRAPSKDDKILIVGAGVFGLSTAFELRTRGYENITVLDRMMPPVPDGSSVDVSRVIRYDYADPFYGKLATEAMHEWTSDAWTGLYHGSGFVMSSQTPNEPYIEKCKTVLKSQQQPFTSFENVSELFLKYPALKGGLNQSSGYINTSGGWADAAGSIQRLAGRCSELGVSFIVGPRGTVRRLRVDRSRVVGVETTTGSIDGTTVILATGAWTNKLTDVSAAMSSSGQPVGFIQLSPEESRSLSQMPVLIDLTSGCFVFPPTPDTHLLKIARHSHGFQAEHETKDGRIVSTPKLSNGATSSFLPSDADAGLREGLRFILPQFANYPWKRRRLCWYTDTPEGNFVVDFHPKIDGLFIAAGGAGHAFKFLPVLGRHIADCFENKASAETRTKWKLPAQLSASEPIVCNDGSRRGPPRRKLSRSEQARL</sequence>
<dbReference type="GO" id="GO:0050031">
    <property type="term" value="F:L-pipecolate oxidase activity"/>
    <property type="evidence" value="ECO:0007669"/>
    <property type="project" value="TreeGrafter"/>
</dbReference>
<comment type="similarity">
    <text evidence="2">Belongs to the MSOX/MTOX family.</text>
</comment>
<protein>
    <recommendedName>
        <fullName evidence="7">FAD dependent oxidoreductase domain-containing protein</fullName>
    </recommendedName>
</protein>
<dbReference type="AlphaFoldDB" id="W9ZEP1"/>
<organism evidence="8 9">
    <name type="scientific">Capronia epimyces CBS 606.96</name>
    <dbReference type="NCBI Taxonomy" id="1182542"/>
    <lineage>
        <taxon>Eukaryota</taxon>
        <taxon>Fungi</taxon>
        <taxon>Dikarya</taxon>
        <taxon>Ascomycota</taxon>
        <taxon>Pezizomycotina</taxon>
        <taxon>Eurotiomycetes</taxon>
        <taxon>Chaetothyriomycetidae</taxon>
        <taxon>Chaetothyriales</taxon>
        <taxon>Herpotrichiellaceae</taxon>
        <taxon>Capronia</taxon>
    </lineage>
</organism>
<evidence type="ECO:0000256" key="5">
    <source>
        <dbReference type="ARBA" id="ARBA00023002"/>
    </source>
</evidence>
<dbReference type="Pfam" id="PF01266">
    <property type="entry name" value="DAO"/>
    <property type="match status" value="1"/>
</dbReference>
<feature type="domain" description="FAD dependent oxidoreductase" evidence="7">
    <location>
        <begin position="14"/>
        <end position="380"/>
    </location>
</feature>
<dbReference type="SUPFAM" id="SSF54373">
    <property type="entry name" value="FAD-linked reductases, C-terminal domain"/>
    <property type="match status" value="1"/>
</dbReference>
<dbReference type="STRING" id="1182542.W9ZEP1"/>
<comment type="cofactor">
    <cofactor evidence="1">
        <name>FAD</name>
        <dbReference type="ChEBI" id="CHEBI:57692"/>
    </cofactor>
</comment>
<evidence type="ECO:0000313" key="9">
    <source>
        <dbReference type="Proteomes" id="UP000019478"/>
    </source>
</evidence>
<feature type="region of interest" description="Disordered" evidence="6">
    <location>
        <begin position="406"/>
        <end position="429"/>
    </location>
</feature>
<dbReference type="SUPFAM" id="SSF51905">
    <property type="entry name" value="FAD/NAD(P)-binding domain"/>
    <property type="match status" value="1"/>
</dbReference>
<dbReference type="GeneID" id="19165659"/>
<dbReference type="eggNOG" id="KOG2820">
    <property type="taxonomic scope" value="Eukaryota"/>
</dbReference>
<proteinExistence type="inferred from homology"/>
<dbReference type="Gene3D" id="3.30.9.10">
    <property type="entry name" value="D-Amino Acid Oxidase, subunit A, domain 2"/>
    <property type="match status" value="1"/>
</dbReference>
<evidence type="ECO:0000256" key="3">
    <source>
        <dbReference type="ARBA" id="ARBA00022630"/>
    </source>
</evidence>
<keyword evidence="4" id="KW-0274">FAD</keyword>
<keyword evidence="5" id="KW-0560">Oxidoreductase</keyword>
<evidence type="ECO:0000256" key="4">
    <source>
        <dbReference type="ARBA" id="ARBA00022827"/>
    </source>
</evidence>
<dbReference type="InterPro" id="IPR036188">
    <property type="entry name" value="FAD/NAD-bd_sf"/>
</dbReference>
<keyword evidence="3" id="KW-0285">Flavoprotein</keyword>
<dbReference type="OrthoDB" id="2219495at2759"/>
<dbReference type="InterPro" id="IPR045170">
    <property type="entry name" value="MTOX"/>
</dbReference>
<dbReference type="InterPro" id="IPR006076">
    <property type="entry name" value="FAD-dep_OxRdtase"/>
</dbReference>
<evidence type="ECO:0000256" key="6">
    <source>
        <dbReference type="SAM" id="MobiDB-lite"/>
    </source>
</evidence>
<dbReference type="GO" id="GO:0008115">
    <property type="term" value="F:sarcosine oxidase activity"/>
    <property type="evidence" value="ECO:0007669"/>
    <property type="project" value="TreeGrafter"/>
</dbReference>
<dbReference type="PANTHER" id="PTHR10961">
    <property type="entry name" value="PEROXISOMAL SARCOSINE OXIDASE"/>
    <property type="match status" value="1"/>
</dbReference>
<evidence type="ECO:0000259" key="7">
    <source>
        <dbReference type="Pfam" id="PF01266"/>
    </source>
</evidence>
<dbReference type="GO" id="GO:0050660">
    <property type="term" value="F:flavin adenine dinucleotide binding"/>
    <property type="evidence" value="ECO:0007669"/>
    <property type="project" value="InterPro"/>
</dbReference>
<evidence type="ECO:0000256" key="2">
    <source>
        <dbReference type="ARBA" id="ARBA00010989"/>
    </source>
</evidence>
<name>W9ZEP1_9EURO</name>
<dbReference type="GO" id="GO:0004657">
    <property type="term" value="F:proline dehydrogenase activity"/>
    <property type="evidence" value="ECO:0007669"/>
    <property type="project" value="TreeGrafter"/>
</dbReference>
<dbReference type="EMBL" id="AMGY01000001">
    <property type="protein sequence ID" value="EXJ92969.1"/>
    <property type="molecule type" value="Genomic_DNA"/>
</dbReference>
<evidence type="ECO:0000256" key="1">
    <source>
        <dbReference type="ARBA" id="ARBA00001974"/>
    </source>
</evidence>
<gene>
    <name evidence="8" type="ORF">A1O3_01525</name>
</gene>
<dbReference type="PANTHER" id="PTHR10961:SF45">
    <property type="entry name" value="FAD DEPENDENT OXIDOREDUCTASE DOMAIN-CONTAINING PROTEIN-RELATED"/>
    <property type="match status" value="1"/>
</dbReference>
<evidence type="ECO:0000313" key="8">
    <source>
        <dbReference type="EMBL" id="EXJ92969.1"/>
    </source>
</evidence>
<accession>W9ZEP1</accession>